<protein>
    <submittedName>
        <fullName evidence="8">RagB/SusD family nutrient uptake outer membrane protein</fullName>
    </submittedName>
</protein>
<dbReference type="PROSITE" id="PS51257">
    <property type="entry name" value="PROKAR_LIPOPROTEIN"/>
    <property type="match status" value="1"/>
</dbReference>
<organism evidence="8 9">
    <name type="scientific">Mucilaginibacter calamicampi</name>
    <dbReference type="NCBI Taxonomy" id="1302352"/>
    <lineage>
        <taxon>Bacteria</taxon>
        <taxon>Pseudomonadati</taxon>
        <taxon>Bacteroidota</taxon>
        <taxon>Sphingobacteriia</taxon>
        <taxon>Sphingobacteriales</taxon>
        <taxon>Sphingobacteriaceae</taxon>
        <taxon>Mucilaginibacter</taxon>
    </lineage>
</organism>
<comment type="caution">
    <text evidence="8">The sequence shown here is derived from an EMBL/GenBank/DDBJ whole genome shotgun (WGS) entry which is preliminary data.</text>
</comment>
<dbReference type="InterPro" id="IPR033985">
    <property type="entry name" value="SusD-like_N"/>
</dbReference>
<keyword evidence="4" id="KW-0472">Membrane</keyword>
<reference evidence="9" key="1">
    <citation type="journal article" date="2019" name="Int. J. Syst. Evol. Microbiol.">
        <title>The Global Catalogue of Microorganisms (GCM) 10K type strain sequencing project: providing services to taxonomists for standard genome sequencing and annotation.</title>
        <authorList>
            <consortium name="The Broad Institute Genomics Platform"/>
            <consortium name="The Broad Institute Genome Sequencing Center for Infectious Disease"/>
            <person name="Wu L."/>
            <person name="Ma J."/>
        </authorList>
    </citation>
    <scope>NUCLEOTIDE SEQUENCE [LARGE SCALE GENOMIC DNA]</scope>
    <source>
        <strain evidence="9">CCUG 63418</strain>
    </source>
</reference>
<keyword evidence="3" id="KW-0732">Signal</keyword>
<evidence type="ECO:0000259" key="6">
    <source>
        <dbReference type="Pfam" id="PF07980"/>
    </source>
</evidence>
<accession>A0ABW2Z042</accession>
<dbReference type="Proteomes" id="UP001596958">
    <property type="component" value="Unassembled WGS sequence"/>
</dbReference>
<dbReference type="SUPFAM" id="SSF48452">
    <property type="entry name" value="TPR-like"/>
    <property type="match status" value="1"/>
</dbReference>
<evidence type="ECO:0000256" key="4">
    <source>
        <dbReference type="ARBA" id="ARBA00023136"/>
    </source>
</evidence>
<comment type="similarity">
    <text evidence="2">Belongs to the SusD family.</text>
</comment>
<proteinExistence type="inferred from homology"/>
<evidence type="ECO:0000256" key="3">
    <source>
        <dbReference type="ARBA" id="ARBA00022729"/>
    </source>
</evidence>
<feature type="domain" description="RagB/SusD" evidence="6">
    <location>
        <begin position="332"/>
        <end position="587"/>
    </location>
</feature>
<dbReference type="Pfam" id="PF07980">
    <property type="entry name" value="SusD_RagB"/>
    <property type="match status" value="1"/>
</dbReference>
<evidence type="ECO:0000256" key="5">
    <source>
        <dbReference type="ARBA" id="ARBA00023237"/>
    </source>
</evidence>
<comment type="subcellular location">
    <subcellularLocation>
        <location evidence="1">Cell outer membrane</location>
    </subcellularLocation>
</comment>
<gene>
    <name evidence="8" type="ORF">ACFQZS_16975</name>
</gene>
<keyword evidence="5" id="KW-0998">Cell outer membrane</keyword>
<dbReference type="InterPro" id="IPR011990">
    <property type="entry name" value="TPR-like_helical_dom_sf"/>
</dbReference>
<evidence type="ECO:0000313" key="9">
    <source>
        <dbReference type="Proteomes" id="UP001596958"/>
    </source>
</evidence>
<name>A0ABW2Z042_9SPHI</name>
<dbReference type="InterPro" id="IPR012944">
    <property type="entry name" value="SusD_RagB_dom"/>
</dbReference>
<dbReference type="Pfam" id="PF14322">
    <property type="entry name" value="SusD-like_3"/>
    <property type="match status" value="1"/>
</dbReference>
<dbReference type="RefSeq" id="WP_377102157.1">
    <property type="nucleotide sequence ID" value="NZ_JBHTHU010000021.1"/>
</dbReference>
<keyword evidence="9" id="KW-1185">Reference proteome</keyword>
<evidence type="ECO:0000256" key="2">
    <source>
        <dbReference type="ARBA" id="ARBA00006275"/>
    </source>
</evidence>
<evidence type="ECO:0000256" key="1">
    <source>
        <dbReference type="ARBA" id="ARBA00004442"/>
    </source>
</evidence>
<sequence>MNKKLTILFILAAVFAGCKKLTIPLDDNHRLLEDTYQDPRFGEGLLMNGYTRLPTNSYNFNDVATDDAVTNDKGTSAFATFQRIGTGQWSALNNPLDRWNNGYTAIVYINKFLVNTDKITWSYLNKNVNQMFNDRMKGEAYALRAYHMYYLLQAHGGVGANGTLLGVPIVTEDLSETSDFKKPRATFEQCIQQIYSDLTESEKYLPLDYNDVTSPAQIPAKYAGFDIVDYNRVFGKVNRQRISANIVKGIRAKAAFLAASPAFSAGTTTNWAKAADFTAQALAITGGVSGIDPQGALWYLAANVDALNVNTGNVDQKEMLWRGINSSQTNTIERDNFPPTLFGNARVNPTQNLVDAFPMANGFPITAAASGYNAANPYAGRDPRLARYIVTNGATMSSKTILSRQESGNDAVDFLPTSTRTGYYMRKLLREDVNLNPASTSSRRHYAVHIRFTELFLNYAEAANEAFGPDGVGTATYSARAVIAAIRKRAGISQPDAYLATITDKDKMRELIKNERRLELCFEGFRFWDLRRWKDPLTEPAKGVLISPTNAFTYRTVENRVYGNHMYYGPLPNAEVLKANLVQNQGY</sequence>
<feature type="domain" description="SusD-like N-terminal" evidence="7">
    <location>
        <begin position="65"/>
        <end position="215"/>
    </location>
</feature>
<evidence type="ECO:0000313" key="8">
    <source>
        <dbReference type="EMBL" id="MFD0751849.1"/>
    </source>
</evidence>
<dbReference type="EMBL" id="JBHTHU010000021">
    <property type="protein sequence ID" value="MFD0751849.1"/>
    <property type="molecule type" value="Genomic_DNA"/>
</dbReference>
<evidence type="ECO:0000259" key="7">
    <source>
        <dbReference type="Pfam" id="PF14322"/>
    </source>
</evidence>
<dbReference type="Gene3D" id="1.25.40.390">
    <property type="match status" value="1"/>
</dbReference>